<dbReference type="GeneID" id="8824458"/>
<dbReference type="PaxDb" id="547559-Nmag_1623"/>
<evidence type="ECO:0000313" key="4">
    <source>
        <dbReference type="Proteomes" id="UP000001879"/>
    </source>
</evidence>
<name>D3SUE1_NATMM</name>
<reference evidence="4" key="1">
    <citation type="submission" date="2010-02" db="EMBL/GenBank/DDBJ databases">
        <title>Complete sequence of chromosome of Natrialba magadii ATCC 43099.</title>
        <authorList>
            <consortium name="US DOE Joint Genome Institute"/>
            <person name="Lucas S."/>
            <person name="Copeland A."/>
            <person name="Lapidus A."/>
            <person name="Cheng J.-F."/>
            <person name="Bruce D."/>
            <person name="Goodwin L."/>
            <person name="Pitluck S."/>
            <person name="Davenport K."/>
            <person name="Saunders E."/>
            <person name="Detter J.C."/>
            <person name="Han C."/>
            <person name="Tapia R."/>
            <person name="Land M."/>
            <person name="Hauser L."/>
            <person name="Kyrpides N."/>
            <person name="Mikhailova N."/>
            <person name="De Castro R.E."/>
            <person name="Maupin-Furlow J.A."/>
            <person name="Woyke T."/>
        </authorList>
    </citation>
    <scope>NUCLEOTIDE SEQUENCE [LARGE SCALE GENOMIC DNA]</scope>
    <source>
        <strain evidence="4">ATCC 43099 / DSM 3394 / CCM 3739 / CIP 104546 / IAM 13178 / JCM 8861 / NBRC 102185 / NCIMB 2190 / MS3</strain>
    </source>
</reference>
<feature type="region of interest" description="Disordered" evidence="1">
    <location>
        <begin position="54"/>
        <end position="76"/>
    </location>
</feature>
<dbReference type="EMBL" id="CP001932">
    <property type="protein sequence ID" value="ADD05199.1"/>
    <property type="molecule type" value="Genomic_DNA"/>
</dbReference>
<dbReference type="PATRIC" id="fig|547559.17.peg.4078"/>
<dbReference type="Proteomes" id="UP000011543">
    <property type="component" value="Unassembled WGS sequence"/>
</dbReference>
<organism evidence="2 4">
    <name type="scientific">Natrialba magadii (strain ATCC 43099 / DSM 3394 / CCM 3739 / CIP 104546 / IAM 13178 / JCM 8861 / NBRC 102185 / NCIMB 2190 / MS3)</name>
    <name type="common">Natronobacterium magadii</name>
    <dbReference type="NCBI Taxonomy" id="547559"/>
    <lineage>
        <taxon>Archaea</taxon>
        <taxon>Methanobacteriati</taxon>
        <taxon>Methanobacteriota</taxon>
        <taxon>Stenosarchaea group</taxon>
        <taxon>Halobacteria</taxon>
        <taxon>Halobacteriales</taxon>
        <taxon>Natrialbaceae</taxon>
        <taxon>Natrialba</taxon>
    </lineage>
</organism>
<gene>
    <name evidence="2" type="ordered locus">Nmag_1623</name>
    <name evidence="3" type="ORF">C500_20641</name>
</gene>
<dbReference type="RefSeq" id="WP_004217492.1">
    <property type="nucleotide sequence ID" value="NC_013922.1"/>
</dbReference>
<dbReference type="KEGG" id="nmg:Nmag_1623"/>
<evidence type="ECO:0000313" key="5">
    <source>
        <dbReference type="Proteomes" id="UP000011543"/>
    </source>
</evidence>
<dbReference type="Proteomes" id="UP000001879">
    <property type="component" value="Chromosome"/>
</dbReference>
<dbReference type="InterPro" id="IPR047676">
    <property type="entry name" value="FxLYD_dom"/>
</dbReference>
<dbReference type="NCBIfam" id="NF038353">
    <property type="entry name" value="FxLYD_dom"/>
    <property type="match status" value="2"/>
</dbReference>
<keyword evidence="4" id="KW-1185">Reference proteome</keyword>
<evidence type="ECO:0000313" key="3">
    <source>
        <dbReference type="EMBL" id="ELY23236.1"/>
    </source>
</evidence>
<sequence length="269" mass="29761">MGDTKVLTGVVSKHVDESFITHIKEKSRYVDVNRRKFLLGSSVALTSALAGCASDGTEEVEGGTRDENGNAESNESADIEILDSELVIEAGSWPTDVYVEVTVENSGDVPSGDINLQADWYDEDGNYLDNDNARLTALKDGETWLARVYFLGTDAEDIEDYELEGEFSEDDYEPTEGLSLANSNMEVQGDELTVEGEVENNTGEEQSYVEVVATIYDEDGNVLGDQWTNVTDLRDGETWAFDFDYFSRDVRNRAQDAADHEILVKGSAW</sequence>
<dbReference type="OrthoDB" id="204517at2157"/>
<reference evidence="2 4" key="2">
    <citation type="journal article" date="2012" name="BMC Genomics">
        <title>A comparative genomics perspective on the genetic content of the alkaliphilic haloarchaeon Natrialba magadii ATCC 43099T.</title>
        <authorList>
            <person name="Siddaramappa S."/>
            <person name="Challacombe J.F."/>
            <person name="Decastro R.E."/>
            <person name="Pfeiffer F."/>
            <person name="Sastre D.E."/>
            <person name="Gimenez M.I."/>
            <person name="Paggi R.A."/>
            <person name="Detter J.C."/>
            <person name="Davenport K.W."/>
            <person name="Goodwin L.A."/>
            <person name="Kyrpides N."/>
            <person name="Tapia R."/>
            <person name="Pitluck S."/>
            <person name="Lucas S."/>
            <person name="Woyke T."/>
            <person name="Maupin-Furlow J.A."/>
        </authorList>
    </citation>
    <scope>NUCLEOTIDE SEQUENCE [LARGE SCALE GENOMIC DNA]</scope>
    <source>
        <strain evidence="2">ATCC 43099</strain>
        <strain evidence="4">ATCC 43099 / DSM 3394 / CCM 3739 / CIP 104546 / IAM 13178 / JCM 8861 / NBRC 102185 / NCIMB 2190 / MS3</strain>
    </source>
</reference>
<dbReference type="HOGENOM" id="CLU_1187754_0_0_2"/>
<dbReference type="AlphaFoldDB" id="D3SUE1"/>
<reference evidence="2" key="4">
    <citation type="submission" date="2016-09" db="EMBL/GenBank/DDBJ databases">
        <authorList>
            <person name="Pfeiffer F."/>
        </authorList>
    </citation>
    <scope>NUCLEOTIDE SEQUENCE</scope>
    <source>
        <strain evidence="2">ATCC 43099</strain>
    </source>
</reference>
<evidence type="ECO:0000256" key="1">
    <source>
        <dbReference type="SAM" id="MobiDB-lite"/>
    </source>
</evidence>
<dbReference type="eggNOG" id="arCOG02079">
    <property type="taxonomic scope" value="Archaea"/>
</dbReference>
<accession>D3SUE1</accession>
<proteinExistence type="predicted"/>
<evidence type="ECO:0000313" key="2">
    <source>
        <dbReference type="EMBL" id="ADD05199.1"/>
    </source>
</evidence>
<dbReference type="EMBL" id="AOHS01000063">
    <property type="protein sequence ID" value="ELY23236.1"/>
    <property type="molecule type" value="Genomic_DNA"/>
</dbReference>
<protein>
    <submittedName>
        <fullName evidence="2">Uncharacterized protein</fullName>
    </submittedName>
</protein>
<reference evidence="3 5" key="3">
    <citation type="journal article" date="2014" name="PLoS Genet.">
        <title>Phylogenetically driven sequencing of extremely halophilic archaea reveals strategies for static and dynamic osmo-response.</title>
        <authorList>
            <person name="Becker E.A."/>
            <person name="Seitzer P.M."/>
            <person name="Tritt A."/>
            <person name="Larsen D."/>
            <person name="Krusor M."/>
            <person name="Yao A.I."/>
            <person name="Wu D."/>
            <person name="Madern D."/>
            <person name="Eisen J.A."/>
            <person name="Darling A.E."/>
            <person name="Facciotti M.T."/>
        </authorList>
    </citation>
    <scope>NUCLEOTIDE SEQUENCE [LARGE SCALE GENOMIC DNA]</scope>
    <source>
        <strain evidence="5">ATCC 43099 / DSM 3394 / CCM 3739 / CIP 104546 / IAM 13178 / JCM 8861 / NBRC 102185 / NCIMB 2190 / MS3</strain>
        <strain evidence="3">MS-3</strain>
    </source>
</reference>